<name>A0A3B0XDI7_9ZZZZ</name>
<proteinExistence type="predicted"/>
<reference evidence="1" key="1">
    <citation type="submission" date="2018-06" db="EMBL/GenBank/DDBJ databases">
        <authorList>
            <person name="Zhirakovskaya E."/>
        </authorList>
    </citation>
    <scope>NUCLEOTIDE SEQUENCE</scope>
</reference>
<sequence length="75" mass="8367">MNEHKSPCAALVVVIFFNGGENMKTRFKCILVCTLLACVNTIAAQLPRGKSVARDLVMQMADRLIITTDYCWMSN</sequence>
<dbReference type="EMBL" id="UOFG01000148">
    <property type="protein sequence ID" value="VAW61512.1"/>
    <property type="molecule type" value="Genomic_DNA"/>
</dbReference>
<evidence type="ECO:0000313" key="1">
    <source>
        <dbReference type="EMBL" id="VAW61512.1"/>
    </source>
</evidence>
<organism evidence="1">
    <name type="scientific">hydrothermal vent metagenome</name>
    <dbReference type="NCBI Taxonomy" id="652676"/>
    <lineage>
        <taxon>unclassified sequences</taxon>
        <taxon>metagenomes</taxon>
        <taxon>ecological metagenomes</taxon>
    </lineage>
</organism>
<protein>
    <submittedName>
        <fullName evidence="1">Uncharacterized protein</fullName>
    </submittedName>
</protein>
<accession>A0A3B0XDI7</accession>
<dbReference type="AlphaFoldDB" id="A0A3B0XDI7"/>
<gene>
    <name evidence="1" type="ORF">MNBD_GAMMA11-2541</name>
</gene>